<dbReference type="Proteomes" id="UP000235371">
    <property type="component" value="Unassembled WGS sequence"/>
</dbReference>
<dbReference type="InParanoid" id="A0A2J6TC63"/>
<accession>A0A2J6TC63</accession>
<evidence type="ECO:0008006" key="3">
    <source>
        <dbReference type="Google" id="ProtNLM"/>
    </source>
</evidence>
<sequence length="184" mass="21644">MEEDEFRCWSGGRIEEQAKRPVAWMNYELMQHLLRYWRNEENMLFMSILLAPAMTLARLHPLLVTSSSITTLNQPLTLTNLPADIHFAIFKNLHIVHATCLGLTNTTFYAVLKAIYPGKISIDPYAYKYSWAKVGLLGNLISQWMRPRMLWDGFVFVTPERYKELEDRDYDLSLQAQFEEMCKW</sequence>
<gene>
    <name evidence="1" type="ORF">K444DRAFT_629118</name>
</gene>
<name>A0A2J6TC63_9HELO</name>
<dbReference type="EMBL" id="KZ613788">
    <property type="protein sequence ID" value="PMD60620.1"/>
    <property type="molecule type" value="Genomic_DNA"/>
</dbReference>
<evidence type="ECO:0000313" key="2">
    <source>
        <dbReference type="Proteomes" id="UP000235371"/>
    </source>
</evidence>
<dbReference type="GeneID" id="36591090"/>
<reference evidence="1 2" key="1">
    <citation type="submission" date="2016-04" db="EMBL/GenBank/DDBJ databases">
        <title>A degradative enzymes factory behind the ericoid mycorrhizal symbiosis.</title>
        <authorList>
            <consortium name="DOE Joint Genome Institute"/>
            <person name="Martino E."/>
            <person name="Morin E."/>
            <person name="Grelet G."/>
            <person name="Kuo A."/>
            <person name="Kohler A."/>
            <person name="Daghino S."/>
            <person name="Barry K."/>
            <person name="Choi C."/>
            <person name="Cichocki N."/>
            <person name="Clum A."/>
            <person name="Copeland A."/>
            <person name="Hainaut M."/>
            <person name="Haridas S."/>
            <person name="Labutti K."/>
            <person name="Lindquist E."/>
            <person name="Lipzen A."/>
            <person name="Khouja H.-R."/>
            <person name="Murat C."/>
            <person name="Ohm R."/>
            <person name="Olson A."/>
            <person name="Spatafora J."/>
            <person name="Veneault-Fourrey C."/>
            <person name="Henrissat B."/>
            <person name="Grigoriev I."/>
            <person name="Martin F."/>
            <person name="Perotto S."/>
        </authorList>
    </citation>
    <scope>NUCLEOTIDE SEQUENCE [LARGE SCALE GENOMIC DNA]</scope>
    <source>
        <strain evidence="1 2">E</strain>
    </source>
</reference>
<evidence type="ECO:0000313" key="1">
    <source>
        <dbReference type="EMBL" id="PMD60620.1"/>
    </source>
</evidence>
<dbReference type="RefSeq" id="XP_024737524.1">
    <property type="nucleotide sequence ID" value="XM_024883013.1"/>
</dbReference>
<dbReference type="OrthoDB" id="3445164at2759"/>
<dbReference type="AlphaFoldDB" id="A0A2J6TC63"/>
<keyword evidence="2" id="KW-1185">Reference proteome</keyword>
<protein>
    <recommendedName>
        <fullName evidence="3">F-box domain-containing protein</fullName>
    </recommendedName>
</protein>
<proteinExistence type="predicted"/>
<organism evidence="1 2">
    <name type="scientific">Hyaloscypha bicolor E</name>
    <dbReference type="NCBI Taxonomy" id="1095630"/>
    <lineage>
        <taxon>Eukaryota</taxon>
        <taxon>Fungi</taxon>
        <taxon>Dikarya</taxon>
        <taxon>Ascomycota</taxon>
        <taxon>Pezizomycotina</taxon>
        <taxon>Leotiomycetes</taxon>
        <taxon>Helotiales</taxon>
        <taxon>Hyaloscyphaceae</taxon>
        <taxon>Hyaloscypha</taxon>
        <taxon>Hyaloscypha bicolor</taxon>
    </lineage>
</organism>